<evidence type="ECO:0000256" key="3">
    <source>
        <dbReference type="ARBA" id="ARBA00022722"/>
    </source>
</evidence>
<dbReference type="GO" id="GO:0016787">
    <property type="term" value="F:hydrolase activity"/>
    <property type="evidence" value="ECO:0007669"/>
    <property type="project" value="UniProtKB-KW"/>
</dbReference>
<evidence type="ECO:0000313" key="8">
    <source>
        <dbReference type="EMBL" id="HHE32286.1"/>
    </source>
</evidence>
<gene>
    <name evidence="8" type="ORF">ENL07_06580</name>
</gene>
<comment type="similarity">
    <text evidence="1">Belongs to the HicA mRNA interferase family.</text>
</comment>
<dbReference type="EMBL" id="DRSQ01000136">
    <property type="protein sequence ID" value="HHE32286.1"/>
    <property type="molecule type" value="Genomic_DNA"/>
</dbReference>
<keyword evidence="4" id="KW-0255">Endonuclease</keyword>
<dbReference type="AlphaFoldDB" id="A0A7C5HRR7"/>
<evidence type="ECO:0000256" key="7">
    <source>
        <dbReference type="ARBA" id="ARBA00023016"/>
    </source>
</evidence>
<evidence type="ECO:0000256" key="4">
    <source>
        <dbReference type="ARBA" id="ARBA00022759"/>
    </source>
</evidence>
<accession>A0A7C5HRR7</accession>
<sequence length="68" mass="7521">MKAISGKKFCKLIEGKGWELKRINGSHHIYGKVGEIARISVPVHGSKPLKTGLQRHLMKVAGIEESEL</sequence>
<proteinExistence type="inferred from homology"/>
<dbReference type="SUPFAM" id="SSF54786">
    <property type="entry name" value="YcfA/nrd intein domain"/>
    <property type="match status" value="1"/>
</dbReference>
<protein>
    <submittedName>
        <fullName evidence="8">Type II toxin-antitoxin system HicA family toxin</fullName>
    </submittedName>
</protein>
<evidence type="ECO:0000256" key="1">
    <source>
        <dbReference type="ARBA" id="ARBA00006620"/>
    </source>
</evidence>
<evidence type="ECO:0000256" key="5">
    <source>
        <dbReference type="ARBA" id="ARBA00022801"/>
    </source>
</evidence>
<dbReference type="GO" id="GO:0003729">
    <property type="term" value="F:mRNA binding"/>
    <property type="evidence" value="ECO:0007669"/>
    <property type="project" value="InterPro"/>
</dbReference>
<dbReference type="InterPro" id="IPR012933">
    <property type="entry name" value="HicA_mRNA_interferase"/>
</dbReference>
<evidence type="ECO:0000256" key="6">
    <source>
        <dbReference type="ARBA" id="ARBA00022884"/>
    </source>
</evidence>
<keyword evidence="3" id="KW-0540">Nuclease</keyword>
<keyword evidence="2" id="KW-1277">Toxin-antitoxin system</keyword>
<comment type="caution">
    <text evidence="8">The sequence shown here is derived from an EMBL/GenBank/DDBJ whole genome shotgun (WGS) entry which is preliminary data.</text>
</comment>
<evidence type="ECO:0000256" key="2">
    <source>
        <dbReference type="ARBA" id="ARBA00022649"/>
    </source>
</evidence>
<dbReference type="GO" id="GO:0004519">
    <property type="term" value="F:endonuclease activity"/>
    <property type="evidence" value="ECO:0007669"/>
    <property type="project" value="UniProtKB-KW"/>
</dbReference>
<name>A0A7C5HRR7_9CHLB</name>
<organism evidence="8">
    <name type="scientific">Chlorobaculum parvum</name>
    <dbReference type="NCBI Taxonomy" id="274539"/>
    <lineage>
        <taxon>Bacteria</taxon>
        <taxon>Pseudomonadati</taxon>
        <taxon>Chlorobiota</taxon>
        <taxon>Chlorobiia</taxon>
        <taxon>Chlorobiales</taxon>
        <taxon>Chlorobiaceae</taxon>
        <taxon>Chlorobaculum</taxon>
    </lineage>
</organism>
<keyword evidence="5" id="KW-0378">Hydrolase</keyword>
<dbReference type="Proteomes" id="UP000886058">
    <property type="component" value="Unassembled WGS sequence"/>
</dbReference>
<keyword evidence="7" id="KW-0346">Stress response</keyword>
<dbReference type="InterPro" id="IPR038570">
    <property type="entry name" value="HicA_sf"/>
</dbReference>
<dbReference type="Gene3D" id="3.30.920.30">
    <property type="entry name" value="Hypothetical protein"/>
    <property type="match status" value="1"/>
</dbReference>
<keyword evidence="6" id="KW-0694">RNA-binding</keyword>
<dbReference type="Pfam" id="PF07927">
    <property type="entry name" value="HicA_toxin"/>
    <property type="match status" value="1"/>
</dbReference>
<reference evidence="8" key="1">
    <citation type="journal article" date="2020" name="mSystems">
        <title>Genome- and Community-Level Interaction Insights into Carbon Utilization and Element Cycling Functions of Hydrothermarchaeota in Hydrothermal Sediment.</title>
        <authorList>
            <person name="Zhou Z."/>
            <person name="Liu Y."/>
            <person name="Xu W."/>
            <person name="Pan J."/>
            <person name="Luo Z.H."/>
            <person name="Li M."/>
        </authorList>
    </citation>
    <scope>NUCLEOTIDE SEQUENCE [LARGE SCALE GENOMIC DNA]</scope>
    <source>
        <strain evidence="8">HyVt-633</strain>
    </source>
</reference>